<dbReference type="OrthoDB" id="7932606at2"/>
<comment type="caution">
    <text evidence="1">The sequence shown here is derived from an EMBL/GenBank/DDBJ whole genome shotgun (WGS) entry which is preliminary data.</text>
</comment>
<sequence>MDRRPDFVLFEPETEAELPLPSADPDEIAQELQLSSGMSPADLAQIRRRFAARNHPDRVAPHLRERASDRMKIANALIDRALAGTGSHEI</sequence>
<dbReference type="Proteomes" id="UP000070107">
    <property type="component" value="Unassembled WGS sequence"/>
</dbReference>
<protein>
    <recommendedName>
        <fullName evidence="3">Molecular chaperone DnaJ</fullName>
    </recommendedName>
</protein>
<keyword evidence="2" id="KW-1185">Reference proteome</keyword>
<evidence type="ECO:0000313" key="1">
    <source>
        <dbReference type="EMBL" id="KXF79545.1"/>
    </source>
</evidence>
<proteinExistence type="predicted"/>
<dbReference type="EMBL" id="LNTU01000001">
    <property type="protein sequence ID" value="KXF79545.1"/>
    <property type="molecule type" value="Genomic_DNA"/>
</dbReference>
<evidence type="ECO:0008006" key="3">
    <source>
        <dbReference type="Google" id="ProtNLM"/>
    </source>
</evidence>
<dbReference type="STRING" id="1494590.ATN84_04370"/>
<organism evidence="1 2">
    <name type="scientific">Paramesorhizobium deserti</name>
    <dbReference type="NCBI Taxonomy" id="1494590"/>
    <lineage>
        <taxon>Bacteria</taxon>
        <taxon>Pseudomonadati</taxon>
        <taxon>Pseudomonadota</taxon>
        <taxon>Alphaproteobacteria</taxon>
        <taxon>Hyphomicrobiales</taxon>
        <taxon>Phyllobacteriaceae</taxon>
        <taxon>Paramesorhizobium</taxon>
    </lineage>
</organism>
<gene>
    <name evidence="1" type="ORF">ATN84_04370</name>
</gene>
<reference evidence="1 2" key="1">
    <citation type="submission" date="2015-11" db="EMBL/GenBank/DDBJ databases">
        <title>Draft genome sequence of Paramesorhizobium deserti A-3-E, a strain highly resistant to diverse beta-lactam antibiotics.</title>
        <authorList>
            <person name="Lv R."/>
            <person name="Yang X."/>
            <person name="Fang N."/>
            <person name="Guo J."/>
            <person name="Luo X."/>
            <person name="Peng F."/>
            <person name="Yang R."/>
            <person name="Cui Y."/>
            <person name="Fang C."/>
            <person name="Song Y."/>
        </authorList>
    </citation>
    <scope>NUCLEOTIDE SEQUENCE [LARGE SCALE GENOMIC DNA]</scope>
    <source>
        <strain evidence="1 2">A-3-E</strain>
    </source>
</reference>
<evidence type="ECO:0000313" key="2">
    <source>
        <dbReference type="Proteomes" id="UP000070107"/>
    </source>
</evidence>
<accession>A0A135I286</accession>
<dbReference type="AlphaFoldDB" id="A0A135I286"/>
<name>A0A135I286_9HYPH</name>